<keyword evidence="11" id="KW-1185">Reference proteome</keyword>
<dbReference type="RefSeq" id="WP_130153955.1">
    <property type="nucleotide sequence ID" value="NZ_SCFB01000005.1"/>
</dbReference>
<dbReference type="Pfam" id="PF12704">
    <property type="entry name" value="MacB_PCD"/>
    <property type="match status" value="1"/>
</dbReference>
<accession>A0A4Q7DHH4</accession>
<dbReference type="Proteomes" id="UP000293550">
    <property type="component" value="Unassembled WGS sequence"/>
</dbReference>
<dbReference type="PANTHER" id="PTHR43738:SF1">
    <property type="entry name" value="HEMIN TRANSPORT SYSTEM PERMEASE PROTEIN HRTB-RELATED"/>
    <property type="match status" value="1"/>
</dbReference>
<comment type="subcellular location">
    <subcellularLocation>
        <location evidence="1">Cell membrane</location>
        <topology evidence="1">Multi-pass membrane protein</topology>
    </subcellularLocation>
</comment>
<evidence type="ECO:0000313" key="11">
    <source>
        <dbReference type="Proteomes" id="UP000293550"/>
    </source>
</evidence>
<dbReference type="AlphaFoldDB" id="A0A4Q7DHH4"/>
<proteinExistence type="predicted"/>
<dbReference type="Pfam" id="PF02687">
    <property type="entry name" value="FtsX"/>
    <property type="match status" value="1"/>
</dbReference>
<reference evidence="10 11" key="1">
    <citation type="submission" date="2018-10" db="EMBL/GenBank/DDBJ databases">
        <title>An updated phylogeny of the Alphaproteobacteria reveals that the parasitic Rickettsiales and Holosporales have independent origins.</title>
        <authorList>
            <person name="Munoz-Gomez S.A."/>
            <person name="Hess S."/>
            <person name="Burger G."/>
            <person name="Lang B.F."/>
            <person name="Susko E."/>
            <person name="Slamovits C.H."/>
            <person name="Roger A.J."/>
        </authorList>
    </citation>
    <scope>NUCLEOTIDE SEQUENCE [LARGE SCALE GENOMIC DNA]</scope>
    <source>
        <strain evidence="10">HOLO01</strain>
    </source>
</reference>
<keyword evidence="4 7" id="KW-0812">Transmembrane</keyword>
<dbReference type="GO" id="GO:0005886">
    <property type="term" value="C:plasma membrane"/>
    <property type="evidence" value="ECO:0007669"/>
    <property type="project" value="UniProtKB-SubCell"/>
</dbReference>
<dbReference type="OrthoDB" id="9768465at2"/>
<keyword evidence="2" id="KW-0813">Transport</keyword>
<protein>
    <submittedName>
        <fullName evidence="10">FtsX-like permease family protein</fullName>
    </submittedName>
</protein>
<evidence type="ECO:0000259" key="8">
    <source>
        <dbReference type="Pfam" id="PF02687"/>
    </source>
</evidence>
<gene>
    <name evidence="10" type="ORF">EQU50_04505</name>
</gene>
<feature type="domain" description="MacB-like periplasmic core" evidence="9">
    <location>
        <begin position="18"/>
        <end position="233"/>
    </location>
</feature>
<feature type="transmembrane region" description="Helical" evidence="7">
    <location>
        <begin position="16"/>
        <end position="41"/>
    </location>
</feature>
<dbReference type="InterPro" id="IPR003838">
    <property type="entry name" value="ABC3_permease_C"/>
</dbReference>
<evidence type="ECO:0000259" key="9">
    <source>
        <dbReference type="Pfam" id="PF12704"/>
    </source>
</evidence>
<feature type="transmembrane region" description="Helical" evidence="7">
    <location>
        <begin position="264"/>
        <end position="287"/>
    </location>
</feature>
<comment type="caution">
    <text evidence="10">The sequence shown here is derived from an EMBL/GenBank/DDBJ whole genome shotgun (WGS) entry which is preliminary data.</text>
</comment>
<keyword evidence="3" id="KW-1003">Cell membrane</keyword>
<dbReference type="InterPro" id="IPR051125">
    <property type="entry name" value="ABC-4/HrtB_transporter"/>
</dbReference>
<evidence type="ECO:0000256" key="2">
    <source>
        <dbReference type="ARBA" id="ARBA00022448"/>
    </source>
</evidence>
<organism evidence="10 11">
    <name type="scientific">Candidatus Finniella inopinata</name>
    <dbReference type="NCBI Taxonomy" id="1696036"/>
    <lineage>
        <taxon>Bacteria</taxon>
        <taxon>Pseudomonadati</taxon>
        <taxon>Pseudomonadota</taxon>
        <taxon>Alphaproteobacteria</taxon>
        <taxon>Holosporales</taxon>
        <taxon>Candidatus Paracaedibacteraceae</taxon>
        <taxon>Candidatus Finniella</taxon>
    </lineage>
</organism>
<evidence type="ECO:0000256" key="6">
    <source>
        <dbReference type="ARBA" id="ARBA00023136"/>
    </source>
</evidence>
<feature type="transmembrane region" description="Helical" evidence="7">
    <location>
        <begin position="307"/>
        <end position="337"/>
    </location>
</feature>
<name>A0A4Q7DHH4_9PROT</name>
<dbReference type="PANTHER" id="PTHR43738">
    <property type="entry name" value="ABC TRANSPORTER, MEMBRANE PROTEIN"/>
    <property type="match status" value="1"/>
</dbReference>
<evidence type="ECO:0000256" key="3">
    <source>
        <dbReference type="ARBA" id="ARBA00022475"/>
    </source>
</evidence>
<sequence length="384" mass="42028">MYYIALKMLFGDRGKYIAMVVGVSFAALIMTQQPAILVGLLSRTYSFIQDVSLPDIWVMDPGVQYVEEHKPVRDVELNKIRGVSGVAWATPLYKSLMSAKMPDGLSKTIDMTGLDDSTLVGAPFRILKGKLSDFKRADAIFVDFEAAQNRLRINVSPGVTRPLEVGDTLEINDKRAVVVGFIKATRNFVLQPQVYTTYSQALSYSAPGRRQLTYVLVKAKEGQNLRHICQKIEAKTGLKAYSADDFKDVNLGYWMKNTGIPINFGISVLLGFIVGAAIAGQTFFSFVQENVKHYAALKAMGLRSLLLAKMVILQALVVGFIGYGIGVGLATLFGLKFHDSVLAFRMPPILLLYSGGGVMVIIAIAAMAGIRRVINVDPAVVFRG</sequence>
<keyword evidence="5 7" id="KW-1133">Transmembrane helix</keyword>
<keyword evidence="6 7" id="KW-0472">Membrane</keyword>
<feature type="transmembrane region" description="Helical" evidence="7">
    <location>
        <begin position="349"/>
        <end position="370"/>
    </location>
</feature>
<dbReference type="InterPro" id="IPR025857">
    <property type="entry name" value="MacB_PCD"/>
</dbReference>
<dbReference type="EMBL" id="SCFB01000005">
    <property type="protein sequence ID" value="RZI46203.1"/>
    <property type="molecule type" value="Genomic_DNA"/>
</dbReference>
<evidence type="ECO:0000313" key="10">
    <source>
        <dbReference type="EMBL" id="RZI46203.1"/>
    </source>
</evidence>
<evidence type="ECO:0000256" key="4">
    <source>
        <dbReference type="ARBA" id="ARBA00022692"/>
    </source>
</evidence>
<evidence type="ECO:0000256" key="5">
    <source>
        <dbReference type="ARBA" id="ARBA00022989"/>
    </source>
</evidence>
<evidence type="ECO:0000256" key="7">
    <source>
        <dbReference type="SAM" id="Phobius"/>
    </source>
</evidence>
<feature type="domain" description="ABC3 transporter permease C-terminal" evidence="8">
    <location>
        <begin position="267"/>
        <end position="378"/>
    </location>
</feature>
<evidence type="ECO:0000256" key="1">
    <source>
        <dbReference type="ARBA" id="ARBA00004651"/>
    </source>
</evidence>